<feature type="region of interest" description="Disordered" evidence="1">
    <location>
        <begin position="1"/>
        <end position="27"/>
    </location>
</feature>
<dbReference type="EMBL" id="CP011112">
    <property type="protein sequence ID" value="AKU18296.1"/>
    <property type="molecule type" value="Genomic_DNA"/>
</dbReference>
<evidence type="ECO:0000313" key="3">
    <source>
        <dbReference type="Proteomes" id="UP000066480"/>
    </source>
</evidence>
<feature type="region of interest" description="Disordered" evidence="1">
    <location>
        <begin position="196"/>
        <end position="287"/>
    </location>
</feature>
<feature type="compositionally biased region" description="Polar residues" evidence="1">
    <location>
        <begin position="222"/>
        <end position="234"/>
    </location>
</feature>
<keyword evidence="3" id="KW-1185">Reference proteome</keyword>
<feature type="region of interest" description="Disordered" evidence="1">
    <location>
        <begin position="60"/>
        <end position="97"/>
    </location>
</feature>
<proteinExistence type="predicted"/>
<evidence type="ECO:0000256" key="1">
    <source>
        <dbReference type="SAM" id="MobiDB-lite"/>
    </source>
</evidence>
<feature type="region of interest" description="Disordered" evidence="1">
    <location>
        <begin position="111"/>
        <end position="139"/>
    </location>
</feature>
<feature type="compositionally biased region" description="Basic and acidic residues" evidence="1">
    <location>
        <begin position="70"/>
        <end position="83"/>
    </location>
</feature>
<feature type="compositionally biased region" description="Low complexity" evidence="1">
    <location>
        <begin position="1"/>
        <end position="17"/>
    </location>
</feature>
<gene>
    <name evidence="2" type="ORF">VV02_24720</name>
</gene>
<dbReference type="KEGG" id="lmoi:VV02_24720"/>
<feature type="compositionally biased region" description="Low complexity" evidence="1">
    <location>
        <begin position="256"/>
        <end position="268"/>
    </location>
</feature>
<organism evidence="2 3">
    <name type="scientific">Luteipulveratus mongoliensis</name>
    <dbReference type="NCBI Taxonomy" id="571913"/>
    <lineage>
        <taxon>Bacteria</taxon>
        <taxon>Bacillati</taxon>
        <taxon>Actinomycetota</taxon>
        <taxon>Actinomycetes</taxon>
        <taxon>Micrococcales</taxon>
        <taxon>Dermacoccaceae</taxon>
        <taxon>Luteipulveratus</taxon>
    </lineage>
</organism>
<protein>
    <recommendedName>
        <fullName evidence="4">Cellulose-binding protein</fullName>
    </recommendedName>
</protein>
<feature type="compositionally biased region" description="Polar residues" evidence="1">
    <location>
        <begin position="245"/>
        <end position="254"/>
    </location>
</feature>
<dbReference type="Proteomes" id="UP000066480">
    <property type="component" value="Chromosome"/>
</dbReference>
<reference evidence="2 3" key="1">
    <citation type="submission" date="2015-03" db="EMBL/GenBank/DDBJ databases">
        <title>Luteipulveratus halotolerans sp. nov., a novel actinobacterium (Dermacoccaceae) from Sarawak, Malaysia.</title>
        <authorList>
            <person name="Juboi H."/>
            <person name="Basik A."/>
            <person name="Shamsul S.S."/>
            <person name="Arnold P."/>
            <person name="Schmitt E.K."/>
            <person name="Sanglier J.-J."/>
            <person name="Yeo T."/>
        </authorList>
    </citation>
    <scope>NUCLEOTIDE SEQUENCE [LARGE SCALE GENOMIC DNA]</scope>
    <source>
        <strain evidence="2 3">MN07-A0370</strain>
    </source>
</reference>
<dbReference type="RefSeq" id="WP_052595968.1">
    <property type="nucleotide sequence ID" value="NZ_CP011112.1"/>
</dbReference>
<name>A0A0K1JNL8_9MICO</name>
<sequence>MANSATAPSSKSNSSAPAGPPQDGQTFDTVMRGYERRQVDEALAAKNKEITRLKVSLAEANRQHQVTAETAERSDKELRELKARSAGSEPTKAEDSFGFRAEKLLRIAENEATEMRQNASKESSAILEKARTDAEKHRHDVEQTLITRASLLEQQAVQRSAELQEREQQIADQLAAARQQAEHLHGAAEQAALRLRKEAEAAADEARQRAESDVQRQRDQGTQELSRLTGLQSDVRSELARLTEVLTSELNSNGGAPPKKAAPAQPAKQEGDERSGASAQSSTSGKR</sequence>
<evidence type="ECO:0000313" key="2">
    <source>
        <dbReference type="EMBL" id="AKU18296.1"/>
    </source>
</evidence>
<feature type="compositionally biased region" description="Basic and acidic residues" evidence="1">
    <location>
        <begin position="128"/>
        <end position="139"/>
    </location>
</feature>
<dbReference type="AlphaFoldDB" id="A0A0K1JNL8"/>
<feature type="compositionally biased region" description="Basic and acidic residues" evidence="1">
    <location>
        <begin position="196"/>
        <end position="221"/>
    </location>
</feature>
<accession>A0A0K1JNL8</accession>
<feature type="compositionally biased region" description="Polar residues" evidence="1">
    <location>
        <begin position="277"/>
        <end position="287"/>
    </location>
</feature>
<evidence type="ECO:0008006" key="4">
    <source>
        <dbReference type="Google" id="ProtNLM"/>
    </source>
</evidence>
<dbReference type="OrthoDB" id="3209732at2"/>